<evidence type="ECO:0000313" key="2">
    <source>
        <dbReference type="Proteomes" id="UP000023152"/>
    </source>
</evidence>
<dbReference type="AlphaFoldDB" id="X6M4I4"/>
<dbReference type="EMBL" id="ASPP01025531">
    <property type="protein sequence ID" value="ETO07945.1"/>
    <property type="molecule type" value="Genomic_DNA"/>
</dbReference>
<evidence type="ECO:0000313" key="1">
    <source>
        <dbReference type="EMBL" id="ETO07945.1"/>
    </source>
</evidence>
<comment type="caution">
    <text evidence="1">The sequence shown here is derived from an EMBL/GenBank/DDBJ whole genome shotgun (WGS) entry which is preliminary data.</text>
</comment>
<gene>
    <name evidence="1" type="ORF">RFI_29445</name>
</gene>
<organism evidence="1 2">
    <name type="scientific">Reticulomyxa filosa</name>
    <dbReference type="NCBI Taxonomy" id="46433"/>
    <lineage>
        <taxon>Eukaryota</taxon>
        <taxon>Sar</taxon>
        <taxon>Rhizaria</taxon>
        <taxon>Retaria</taxon>
        <taxon>Foraminifera</taxon>
        <taxon>Monothalamids</taxon>
        <taxon>Reticulomyxidae</taxon>
        <taxon>Reticulomyxa</taxon>
    </lineage>
</organism>
<accession>X6M4I4</accession>
<name>X6M4I4_RETFI</name>
<sequence length="237" mass="27565">MLPYEIIDFLHEKQIFNPTFLKISTNVVVFTFFFQWTYNFFFAEVKFVIFETAKHIDSFRKDVDVEILINGSSFRSADRKFGPSYNIKLLGGWYLACETAKEVKNILDEDDEIHDDQEEKTKLEERHIIERLNLQIDTNIGSWMIGKRLFFQMKQRLICLKVIILNMLGKGQACFGAKDVGQVCKTEGGVNSEIYKEILSDKMLNSIQLKDEKDCGYNSIMSPATKVKIYCNIKSLY</sequence>
<reference evidence="1 2" key="1">
    <citation type="journal article" date="2013" name="Curr. Biol.">
        <title>The Genome of the Foraminiferan Reticulomyxa filosa.</title>
        <authorList>
            <person name="Glockner G."/>
            <person name="Hulsmann N."/>
            <person name="Schleicher M."/>
            <person name="Noegel A.A."/>
            <person name="Eichinger L."/>
            <person name="Gallinger C."/>
            <person name="Pawlowski J."/>
            <person name="Sierra R."/>
            <person name="Euteneuer U."/>
            <person name="Pillet L."/>
            <person name="Moustafa A."/>
            <person name="Platzer M."/>
            <person name="Groth M."/>
            <person name="Szafranski K."/>
            <person name="Schliwa M."/>
        </authorList>
    </citation>
    <scope>NUCLEOTIDE SEQUENCE [LARGE SCALE GENOMIC DNA]</scope>
</reference>
<protein>
    <submittedName>
        <fullName evidence="1">Uncharacterized protein</fullName>
    </submittedName>
</protein>
<keyword evidence="2" id="KW-1185">Reference proteome</keyword>
<proteinExistence type="predicted"/>
<dbReference type="Proteomes" id="UP000023152">
    <property type="component" value="Unassembled WGS sequence"/>
</dbReference>